<feature type="signal peptide" evidence="1">
    <location>
        <begin position="1"/>
        <end position="23"/>
    </location>
</feature>
<dbReference type="AlphaFoldDB" id="A0AB39KPZ7"/>
<protein>
    <recommendedName>
        <fullName evidence="3">Secreted protein</fullName>
    </recommendedName>
</protein>
<evidence type="ECO:0008006" key="3">
    <source>
        <dbReference type="Google" id="ProtNLM"/>
    </source>
</evidence>
<dbReference type="RefSeq" id="WP_369058267.1">
    <property type="nucleotide sequence ID" value="NZ_CP158375.1"/>
</dbReference>
<gene>
    <name evidence="2" type="ORF">ABOZ73_11390</name>
</gene>
<dbReference type="EMBL" id="CP158375">
    <property type="protein sequence ID" value="XDO95418.1"/>
    <property type="molecule type" value="Genomic_DNA"/>
</dbReference>
<feature type="chain" id="PRO_5044202963" description="Secreted protein" evidence="1">
    <location>
        <begin position="24"/>
        <end position="114"/>
    </location>
</feature>
<accession>A0AB39KPZ7</accession>
<sequence length="114" mass="11367">MRIFSKPLAAAAALAVVPTLAFAAPVSAQPQGALALTPGAYAPDGQDCAAGAGFSFDGQTLTAGGKPWRNSGEAWVSVTGADSFKLTKLNKHPAGKAAPGLHAKTYRLCAATGA</sequence>
<name>A0AB39KPZ7_9CAUL</name>
<proteinExistence type="predicted"/>
<organism evidence="2">
    <name type="scientific">Caulobacter sp. 73W</name>
    <dbReference type="NCBI Taxonomy" id="3161137"/>
    <lineage>
        <taxon>Bacteria</taxon>
        <taxon>Pseudomonadati</taxon>
        <taxon>Pseudomonadota</taxon>
        <taxon>Alphaproteobacteria</taxon>
        <taxon>Caulobacterales</taxon>
        <taxon>Caulobacteraceae</taxon>
        <taxon>Caulobacter</taxon>
    </lineage>
</organism>
<evidence type="ECO:0000313" key="2">
    <source>
        <dbReference type="EMBL" id="XDO95418.1"/>
    </source>
</evidence>
<evidence type="ECO:0000256" key="1">
    <source>
        <dbReference type="SAM" id="SignalP"/>
    </source>
</evidence>
<keyword evidence="1" id="KW-0732">Signal</keyword>
<reference evidence="2" key="1">
    <citation type="submission" date="2024-06" db="EMBL/GenBank/DDBJ databases">
        <title>Caulobacter inopinatus, sp. nov.</title>
        <authorList>
            <person name="Donachie S.P."/>
        </authorList>
    </citation>
    <scope>NUCLEOTIDE SEQUENCE</scope>
    <source>
        <strain evidence="2">73W</strain>
    </source>
</reference>